<accession>G8LEP1</accession>
<evidence type="ECO:0008006" key="4">
    <source>
        <dbReference type="Google" id="ProtNLM"/>
    </source>
</evidence>
<name>G8LEP1_9ENTR</name>
<keyword evidence="1" id="KW-1133">Transmembrane helix</keyword>
<evidence type="ECO:0000256" key="1">
    <source>
        <dbReference type="SAM" id="Phobius"/>
    </source>
</evidence>
<gene>
    <name evidence="2" type="ORF">EcWSU1_03855</name>
</gene>
<reference evidence="2 3" key="1">
    <citation type="journal article" date="2011" name="Stand. Genomic Sci.">
        <title>Complete genome of the onion pathogen Enterobacter cloacae EcWSU1.</title>
        <authorList>
            <person name="Humann J.L."/>
            <person name="Wildung M."/>
            <person name="Cheng C.H."/>
            <person name="Lee T."/>
            <person name="Stewart J.E."/>
            <person name="Drew J.C."/>
            <person name="Triplett E.W."/>
            <person name="Main D."/>
            <person name="Schroeder B.K."/>
        </authorList>
    </citation>
    <scope>NUCLEOTIDE SEQUENCE [LARGE SCALE GENOMIC DNA]</scope>
    <source>
        <strain evidence="2 3">EcWSU1</strain>
    </source>
</reference>
<protein>
    <recommendedName>
        <fullName evidence="4">NAD-specific glutamate dehydrogenase</fullName>
    </recommendedName>
</protein>
<dbReference type="Proteomes" id="UP000007838">
    <property type="component" value="Chromosome"/>
</dbReference>
<organism evidence="2 3">
    <name type="scientific">Enterobacter ludwigii</name>
    <dbReference type="NCBI Taxonomy" id="299767"/>
    <lineage>
        <taxon>Bacteria</taxon>
        <taxon>Pseudomonadati</taxon>
        <taxon>Pseudomonadota</taxon>
        <taxon>Gammaproteobacteria</taxon>
        <taxon>Enterobacterales</taxon>
        <taxon>Enterobacteriaceae</taxon>
        <taxon>Enterobacter</taxon>
        <taxon>Enterobacter cloacae complex</taxon>
    </lineage>
</organism>
<dbReference type="HOGENOM" id="CLU_459097_0_0_6"/>
<sequence>MISRGFILHGWRLIVQEATQYFRAAWMAQFTQRLRFDLTDTFAGNVELFTHFFQRMVGVHIDTETHTQHFCFTGGQASQNVVCCSTQALGRRRVQRQLEGGILDEITQMRIFIITDWCFHGDWLFGDLQHFTDLVFRHQHALSQLFRRWLAAHLLQHLAGDTVELVDGLNHMHRNTDGARLIRDRAGDSLTDPPGSIGGELITTTVFKLINRFHQTDVAFLNQIQELQATVGVLLGDRDNQTQVRFNHLFLRTAGFRFTDGHTTVDVFNLLNGQAGLFFNLMQFLQAAEHVFFHVMQFFRPRLVHRDSRVEPGFAGFVAGEEGDEVLLRHFALLNAQFHDDAFLGTYAIHHHAHAVNQVVELFRHQTELFEDFRQFQDLFLCGCVAATFCFDGVTRDFVLGTQLGKLLARQFRVDAVVIIGGVVVGIFLIFVFVIIHLFLRQFRTHVSGGRCHIFFSVRVDKTGDQVRQARFFRFNTIVLLQQIGDRFRVFGNRALNLIDPVFDAFRDVNFAFAGQQFNGTHFAHVHADRVSGTPDFRFHAGQDLCSSFFRIFVSVVGGFSQQQIIGIRCFFHHLNTHVIDHLDDVFDLI</sequence>
<evidence type="ECO:0000313" key="2">
    <source>
        <dbReference type="EMBL" id="AEW75283.1"/>
    </source>
</evidence>
<dbReference type="EMBL" id="CP002886">
    <property type="protein sequence ID" value="AEW75283.1"/>
    <property type="molecule type" value="Genomic_DNA"/>
</dbReference>
<dbReference type="AlphaFoldDB" id="G8LEP1"/>
<dbReference type="KEGG" id="eec:EcWSU1_03855"/>
<keyword evidence="1" id="KW-0812">Transmembrane</keyword>
<dbReference type="eggNOG" id="ENOG502ZRSZ">
    <property type="taxonomic scope" value="Bacteria"/>
</dbReference>
<keyword evidence="1" id="KW-0472">Membrane</keyword>
<evidence type="ECO:0000313" key="3">
    <source>
        <dbReference type="Proteomes" id="UP000007838"/>
    </source>
</evidence>
<proteinExistence type="predicted"/>
<feature type="transmembrane region" description="Helical" evidence="1">
    <location>
        <begin position="416"/>
        <end position="440"/>
    </location>
</feature>